<evidence type="ECO:0000256" key="6">
    <source>
        <dbReference type="SAM" id="SignalP"/>
    </source>
</evidence>
<dbReference type="InterPro" id="IPR036737">
    <property type="entry name" value="OmpA-like_sf"/>
</dbReference>
<dbReference type="InterPro" id="IPR013378">
    <property type="entry name" value="InlB-like_B-rpt"/>
</dbReference>
<reference evidence="8 9" key="1">
    <citation type="journal article" date="2014" name="Int. J. Syst. Evol. Microbiol.">
        <title>Rhodoluna lacicola gen. nov., sp. nov., a planktonic freshwater bacterium with stream-lined genome.</title>
        <authorList>
            <person name="Hahn M."/>
            <person name="Schmidt J."/>
            <person name="Taipale S.J."/>
            <person name="Doolittle W.F."/>
            <person name="Koll U."/>
        </authorList>
    </citation>
    <scope>NUCLEOTIDE SEQUENCE [LARGE SCALE GENOMIC DNA]</scope>
    <source>
        <strain evidence="8 9">MWH-Ta8</strain>
    </source>
</reference>
<keyword evidence="3" id="KW-0378">Hydrolase</keyword>
<dbReference type="InterPro" id="IPR013783">
    <property type="entry name" value="Ig-like_fold"/>
</dbReference>
<feature type="chain" id="PRO_5001583631" description="Fibronectin type-III domain-containing protein" evidence="6">
    <location>
        <begin position="26"/>
        <end position="863"/>
    </location>
</feature>
<dbReference type="NCBIfam" id="TIGR02543">
    <property type="entry name" value="List_Bact_rpt"/>
    <property type="match status" value="1"/>
</dbReference>
<dbReference type="GO" id="GO:0016798">
    <property type="term" value="F:hydrolase activity, acting on glycosyl bonds"/>
    <property type="evidence" value="ECO:0007669"/>
    <property type="project" value="UniProtKB-KW"/>
</dbReference>
<dbReference type="STRING" id="529884.Rhola_00000900"/>
<dbReference type="PANTHER" id="PTHR13817">
    <property type="entry name" value="TITIN"/>
    <property type="match status" value="1"/>
</dbReference>
<dbReference type="eggNOG" id="COG4733">
    <property type="taxonomic scope" value="Bacteria"/>
</dbReference>
<dbReference type="EMBL" id="CP007490">
    <property type="protein sequence ID" value="AIC46920.1"/>
    <property type="molecule type" value="Genomic_DNA"/>
</dbReference>
<dbReference type="PROSITE" id="PS50853">
    <property type="entry name" value="FN3"/>
    <property type="match status" value="2"/>
</dbReference>
<keyword evidence="9" id="KW-1185">Reference proteome</keyword>
<dbReference type="SMART" id="SM00060">
    <property type="entry name" value="FN3"/>
    <property type="match status" value="2"/>
</dbReference>
<dbReference type="PATRIC" id="fig|529884.3.peg.85"/>
<organism evidence="8 9">
    <name type="scientific">Rhodoluna lacicola</name>
    <dbReference type="NCBI Taxonomy" id="529884"/>
    <lineage>
        <taxon>Bacteria</taxon>
        <taxon>Bacillati</taxon>
        <taxon>Actinomycetota</taxon>
        <taxon>Actinomycetes</taxon>
        <taxon>Micrococcales</taxon>
        <taxon>Microbacteriaceae</taxon>
        <taxon>Luna cluster</taxon>
        <taxon>Luna-1 subcluster</taxon>
        <taxon>Rhodoluna</taxon>
    </lineage>
</organism>
<dbReference type="InterPro" id="IPR050964">
    <property type="entry name" value="Striated_Muscle_Regulatory"/>
</dbReference>
<dbReference type="Pfam" id="PF00041">
    <property type="entry name" value="fn3"/>
    <property type="match status" value="1"/>
</dbReference>
<evidence type="ECO:0000256" key="5">
    <source>
        <dbReference type="SAM" id="MobiDB-lite"/>
    </source>
</evidence>
<evidence type="ECO:0000313" key="8">
    <source>
        <dbReference type="EMBL" id="AIC46920.1"/>
    </source>
</evidence>
<keyword evidence="3" id="KW-0326">Glycosidase</keyword>
<sequence length="863" mass="90086">MRLRVIFLAAIFGVAHLLSPLSASASAPLPPAGPVFNQVQLKAVADNDFAVFMGNDLEITRLFYQNNVSWPQQISNIQTIDVYPQSGETYIYVLPMGGNGGYTADDGRTGDVGGEEDWNGVLNGIPLLDYPGAEVAVNRRVSDAKDLFHSDMLMIHKHITGFETSAGNIANGDFSATLADMQPASRNLIWAPALRNNHPTRTVIKNSCSVSCNGGMFSPAIPNGAWNIPDGAAALFRYPLSNANLPVSPGDRQVTVTWKDPQAGGAVDNYLIEYKESSEPDASFKTFATVAGTVRTSTVTGLTNGIAYTLRVTANNVSGSASSLGRSVVPTGTPSRPANQSYSAGDGSVSINFSPPENDGGMAVTNYAYSTDNGATWITRSPASASSPITIGGLTNGTTYSVKLRAINPFGAGDISLPISVKAGIVATRTLTYAAGTLATVTNLPAGATLTAGDTFTVAAGPTRSNFTFTGWKDGTVAYSPGDTYTVGAGNPTLTAQWTQNSLLGTSAAGRSRVLTWNIVANEAIDTTVSAGANNSVRIQIPANALAAGTEVIFWRLVNDELAKSKINSSNSYFVNMAVSWSIGDDVTTPKTVQDAVTPLTITITNSSIVNGATAWQIIGDDVRVIGKSVQDGVLALNFTEDPVITAANVSPMPIFSTPVIGTTGFEVDITNYDSTYGWDAPTVSAGTVEIVSTVGNIRKLKVSGLTVGQSATVTQRNFLNSTYQTGTVSATIAAPQQSSGGGGGGVVTAPVPVVEAPPVVKQNKVLKVTGFKPGSSVLSSSMKKAISKFAKTSSSIENVSCVGYTMGPTILRGDQALARNRARNVCSYLAKVNPAVAKLSSKSVTTKYNSGAYRRALVTITF</sequence>
<protein>
    <recommendedName>
        <fullName evidence="7">Fibronectin type-III domain-containing protein</fullName>
    </recommendedName>
</protein>
<comment type="subcellular location">
    <subcellularLocation>
        <location evidence="1">Cell envelope</location>
    </subcellularLocation>
</comment>
<dbReference type="InterPro" id="IPR042229">
    <property type="entry name" value="Listeria/Bacterioides_rpt_sf"/>
</dbReference>
<dbReference type="KEGG" id="rla:Rhola_00000900"/>
<proteinExistence type="predicted"/>
<feature type="domain" description="Fibronectin type-III" evidence="7">
    <location>
        <begin position="239"/>
        <end position="336"/>
    </location>
</feature>
<keyword evidence="4" id="KW-0624">Polysaccharide degradation</keyword>
<keyword evidence="6" id="KW-0732">Signal</keyword>
<dbReference type="HOGENOM" id="CLU_331727_0_0_11"/>
<dbReference type="GO" id="GO:0000272">
    <property type="term" value="P:polysaccharide catabolic process"/>
    <property type="evidence" value="ECO:0007669"/>
    <property type="project" value="UniProtKB-KW"/>
</dbReference>
<evidence type="ECO:0000256" key="1">
    <source>
        <dbReference type="ARBA" id="ARBA00004196"/>
    </source>
</evidence>
<feature type="domain" description="Fibronectin type-III" evidence="7">
    <location>
        <begin position="337"/>
        <end position="426"/>
    </location>
</feature>
<feature type="region of interest" description="Disordered" evidence="5">
    <location>
        <begin position="320"/>
        <end position="347"/>
    </location>
</feature>
<evidence type="ECO:0000313" key="9">
    <source>
        <dbReference type="Proteomes" id="UP000067708"/>
    </source>
</evidence>
<dbReference type="PRINTS" id="PR00014">
    <property type="entry name" value="FNTYPEIII"/>
</dbReference>
<evidence type="ECO:0000256" key="4">
    <source>
        <dbReference type="ARBA" id="ARBA00023326"/>
    </source>
</evidence>
<accession>A0A060JDS8</accession>
<dbReference type="SUPFAM" id="SSF103088">
    <property type="entry name" value="OmpA-like"/>
    <property type="match status" value="1"/>
</dbReference>
<feature type="signal peptide" evidence="6">
    <location>
        <begin position="1"/>
        <end position="25"/>
    </location>
</feature>
<dbReference type="InterPro" id="IPR003961">
    <property type="entry name" value="FN3_dom"/>
</dbReference>
<dbReference type="Gene3D" id="2.60.40.10">
    <property type="entry name" value="Immunoglobulins"/>
    <property type="match status" value="2"/>
</dbReference>
<dbReference type="Gene3D" id="2.60.40.4270">
    <property type="entry name" value="Listeria-Bacteroides repeat domain"/>
    <property type="match status" value="1"/>
</dbReference>
<name>A0A060JDS8_9MICO</name>
<keyword evidence="2" id="KW-0677">Repeat</keyword>
<dbReference type="PANTHER" id="PTHR13817:SF73">
    <property type="entry name" value="FIBRONECTIN TYPE-III DOMAIN-CONTAINING PROTEIN"/>
    <property type="match status" value="1"/>
</dbReference>
<dbReference type="InterPro" id="IPR036116">
    <property type="entry name" value="FN3_sf"/>
</dbReference>
<dbReference type="SUPFAM" id="SSF49265">
    <property type="entry name" value="Fibronectin type III"/>
    <property type="match status" value="1"/>
</dbReference>
<keyword evidence="4" id="KW-0119">Carbohydrate metabolism</keyword>
<dbReference type="AlphaFoldDB" id="A0A060JDS8"/>
<evidence type="ECO:0000259" key="7">
    <source>
        <dbReference type="PROSITE" id="PS50853"/>
    </source>
</evidence>
<dbReference type="Proteomes" id="UP000067708">
    <property type="component" value="Chromosome"/>
</dbReference>
<evidence type="ECO:0000256" key="3">
    <source>
        <dbReference type="ARBA" id="ARBA00023295"/>
    </source>
</evidence>
<evidence type="ECO:0000256" key="2">
    <source>
        <dbReference type="ARBA" id="ARBA00022737"/>
    </source>
</evidence>
<gene>
    <name evidence="8" type="ORF">Rhola_00000900</name>
</gene>
<dbReference type="GO" id="GO:0030313">
    <property type="term" value="C:cell envelope"/>
    <property type="evidence" value="ECO:0007669"/>
    <property type="project" value="UniProtKB-SubCell"/>
</dbReference>
<dbReference type="CDD" id="cd00063">
    <property type="entry name" value="FN3"/>
    <property type="match status" value="2"/>
</dbReference>